<accession>A0A2T4YQ18</accession>
<dbReference type="SMART" id="SM00065">
    <property type="entry name" value="GAF"/>
    <property type="match status" value="1"/>
</dbReference>
<dbReference type="SUPFAM" id="SSF55874">
    <property type="entry name" value="ATPase domain of HSP90 chaperone/DNA topoisomerase II/histidine kinase"/>
    <property type="match status" value="1"/>
</dbReference>
<evidence type="ECO:0000313" key="10">
    <source>
        <dbReference type="Proteomes" id="UP000240996"/>
    </source>
</evidence>
<dbReference type="InterPro" id="IPR003661">
    <property type="entry name" value="HisK_dim/P_dom"/>
</dbReference>
<dbReference type="SMART" id="SM00387">
    <property type="entry name" value="HATPase_c"/>
    <property type="match status" value="1"/>
</dbReference>
<reference evidence="9 10" key="1">
    <citation type="submission" date="2018-04" db="EMBL/GenBank/DDBJ databases">
        <title>Genomic Encyclopedia of Type Strains, Phase III (KMG-III): the genomes of soil and plant-associated and newly described type strains.</title>
        <authorList>
            <person name="Whitman W."/>
        </authorList>
    </citation>
    <scope>NUCLEOTIDE SEQUENCE [LARGE SCALE GENOMIC DNA]</scope>
    <source>
        <strain evidence="9 10">NW12</strain>
    </source>
</reference>
<dbReference type="SMART" id="SM00448">
    <property type="entry name" value="REC"/>
    <property type="match status" value="1"/>
</dbReference>
<keyword evidence="5 9" id="KW-0418">Kinase</keyword>
<evidence type="ECO:0000256" key="4">
    <source>
        <dbReference type="ARBA" id="ARBA00022679"/>
    </source>
</evidence>
<dbReference type="Gene3D" id="1.10.287.130">
    <property type="match status" value="1"/>
</dbReference>
<evidence type="ECO:0000259" key="8">
    <source>
        <dbReference type="PROSITE" id="PS50110"/>
    </source>
</evidence>
<dbReference type="InterPro" id="IPR001789">
    <property type="entry name" value="Sig_transdc_resp-reg_receiver"/>
</dbReference>
<evidence type="ECO:0000256" key="3">
    <source>
        <dbReference type="ARBA" id="ARBA00022553"/>
    </source>
</evidence>
<dbReference type="SUPFAM" id="SSF52172">
    <property type="entry name" value="CheY-like"/>
    <property type="match status" value="1"/>
</dbReference>
<comment type="catalytic activity">
    <reaction evidence="1">
        <text>ATP + protein L-histidine = ADP + protein N-phospho-L-histidine.</text>
        <dbReference type="EC" id="2.7.13.3"/>
    </reaction>
</comment>
<dbReference type="PRINTS" id="PR00344">
    <property type="entry name" value="BCTRLSENSOR"/>
</dbReference>
<feature type="domain" description="Histidine kinase" evidence="7">
    <location>
        <begin position="377"/>
        <end position="598"/>
    </location>
</feature>
<evidence type="ECO:0000256" key="1">
    <source>
        <dbReference type="ARBA" id="ARBA00000085"/>
    </source>
</evidence>
<dbReference type="EMBL" id="PZZN01000002">
    <property type="protein sequence ID" value="PTM45613.1"/>
    <property type="molecule type" value="Genomic_DNA"/>
</dbReference>
<dbReference type="Proteomes" id="UP000240996">
    <property type="component" value="Unassembled WGS sequence"/>
</dbReference>
<evidence type="ECO:0000256" key="2">
    <source>
        <dbReference type="ARBA" id="ARBA00012438"/>
    </source>
</evidence>
<dbReference type="Pfam" id="PF02518">
    <property type="entry name" value="HATPase_c"/>
    <property type="match status" value="1"/>
</dbReference>
<dbReference type="InterPro" id="IPR003594">
    <property type="entry name" value="HATPase_dom"/>
</dbReference>
<dbReference type="Pfam" id="PF00512">
    <property type="entry name" value="HisKA"/>
    <property type="match status" value="1"/>
</dbReference>
<dbReference type="CDD" id="cd00082">
    <property type="entry name" value="HisKA"/>
    <property type="match status" value="1"/>
</dbReference>
<dbReference type="InterPro" id="IPR013656">
    <property type="entry name" value="PAS_4"/>
</dbReference>
<dbReference type="Gene3D" id="3.30.450.40">
    <property type="match status" value="1"/>
</dbReference>
<gene>
    <name evidence="9" type="ORF">C8J24_1839</name>
</gene>
<dbReference type="InterPro" id="IPR011006">
    <property type="entry name" value="CheY-like_superfamily"/>
</dbReference>
<dbReference type="Pfam" id="PF13185">
    <property type="entry name" value="GAF_2"/>
    <property type="match status" value="1"/>
</dbReference>
<dbReference type="InterPro" id="IPR005467">
    <property type="entry name" value="His_kinase_dom"/>
</dbReference>
<keyword evidence="4" id="KW-0808">Transferase</keyword>
<feature type="modified residue" description="4-aspartylphosphate" evidence="6">
    <location>
        <position position="670"/>
    </location>
</feature>
<dbReference type="InterPro" id="IPR004358">
    <property type="entry name" value="Sig_transdc_His_kin-like_C"/>
</dbReference>
<organism evidence="9 10">
    <name type="scientific">Sphingomonas aerolata</name>
    <dbReference type="NCBI Taxonomy" id="185951"/>
    <lineage>
        <taxon>Bacteria</taxon>
        <taxon>Pseudomonadati</taxon>
        <taxon>Pseudomonadota</taxon>
        <taxon>Alphaproteobacteria</taxon>
        <taxon>Sphingomonadales</taxon>
        <taxon>Sphingomonadaceae</taxon>
        <taxon>Sphingomonas</taxon>
    </lineage>
</organism>
<protein>
    <recommendedName>
        <fullName evidence="2">histidine kinase</fullName>
        <ecNumber evidence="2">2.7.13.3</ecNumber>
    </recommendedName>
</protein>
<dbReference type="Pfam" id="PF08448">
    <property type="entry name" value="PAS_4"/>
    <property type="match status" value="1"/>
</dbReference>
<name>A0A2T4YQ18_9SPHN</name>
<dbReference type="RefSeq" id="WP_107931871.1">
    <property type="nucleotide sequence ID" value="NZ_PZZN01000002.1"/>
</dbReference>
<dbReference type="PROSITE" id="PS50110">
    <property type="entry name" value="RESPONSE_REGULATORY"/>
    <property type="match status" value="1"/>
</dbReference>
<dbReference type="SUPFAM" id="SSF55785">
    <property type="entry name" value="PYP-like sensor domain (PAS domain)"/>
    <property type="match status" value="1"/>
</dbReference>
<dbReference type="InterPro" id="IPR029016">
    <property type="entry name" value="GAF-like_dom_sf"/>
</dbReference>
<dbReference type="PROSITE" id="PS50109">
    <property type="entry name" value="HIS_KIN"/>
    <property type="match status" value="1"/>
</dbReference>
<feature type="domain" description="Response regulatory" evidence="8">
    <location>
        <begin position="619"/>
        <end position="732"/>
    </location>
</feature>
<evidence type="ECO:0000259" key="7">
    <source>
        <dbReference type="PROSITE" id="PS50109"/>
    </source>
</evidence>
<dbReference type="InterPro" id="IPR036097">
    <property type="entry name" value="HisK_dim/P_sf"/>
</dbReference>
<dbReference type="InterPro" id="IPR035965">
    <property type="entry name" value="PAS-like_dom_sf"/>
</dbReference>
<sequence length="743" mass="79487">MTERHGFLGDGPLAALIAAFDWSATPLGPIEGWPPHLRTVVSILLRAPVPMALLWGEEGILLYNARYATIAQDKHPAILGMPVREAWSEAAAFNDGVVRAGMAGKTRSYARQELTLYRHGEPETVFLDLNYSPVLDADGVPAGVLAVVIETTDAVLAERSLRWETHSLETLNVTGAALVAELELEPLIQMVTDAGVKLTGAEFGAYFHNLMDETGERLHLFTLAGAERAAFEKLGRPRATAVFGPTFRNEGVIRSDDIRTDPRYGKSAPHYGMPRGHLPVRSYLSVPVTSRTGVVLGGLLFGHSEPGRFGERHERLLVGVAAQAAIAIDNAQLFKAVQEVNDTLEQRVAERTAELTQAHEALRQAQKMETLGQLTGGIAHDFNNLLTVIRGSTDLLRRPDLSADRRDRYITAIADTADRATKLTNQLLAFARRSSLTPEVLDVRAVVSGMTDMLATLSGSFIDIALSLPDTPCLTHADASQLETAIVNLAVNARDAMAGRGALRIVVGRAARIPAVRGHVARDGDFVTIGVHDTGSGIDPAHIEHIFEPFFTSKAIGHGTGLGLSQVFGFVKQSGGEVIVESTPGAGATFTLYLPHDPTGVPAGVGIAAEARGDGPSLRILVVEDNAAVGDFAMSALADLGHAIVFARDAEEALAILAREVDAFDVMFSDVVMPGMNGVALAQYVRRDFPAMRVLLTSGYSDVISKDGAQGFALLHKPYSMAELARALHAVMEADRPLVAGAF</sequence>
<evidence type="ECO:0000256" key="5">
    <source>
        <dbReference type="ARBA" id="ARBA00022777"/>
    </source>
</evidence>
<dbReference type="InterPro" id="IPR036890">
    <property type="entry name" value="HATPase_C_sf"/>
</dbReference>
<dbReference type="Gene3D" id="3.30.450.20">
    <property type="entry name" value="PAS domain"/>
    <property type="match status" value="1"/>
</dbReference>
<dbReference type="AlphaFoldDB" id="A0A2T4YQ18"/>
<comment type="caution">
    <text evidence="9">The sequence shown here is derived from an EMBL/GenBank/DDBJ whole genome shotgun (WGS) entry which is preliminary data.</text>
</comment>
<proteinExistence type="predicted"/>
<evidence type="ECO:0000256" key="6">
    <source>
        <dbReference type="PROSITE-ProRule" id="PRU00169"/>
    </source>
</evidence>
<dbReference type="EC" id="2.7.13.3" evidence="2"/>
<dbReference type="PANTHER" id="PTHR43065">
    <property type="entry name" value="SENSOR HISTIDINE KINASE"/>
    <property type="match status" value="1"/>
</dbReference>
<dbReference type="Gene3D" id="3.40.50.2300">
    <property type="match status" value="1"/>
</dbReference>
<dbReference type="Pfam" id="PF00072">
    <property type="entry name" value="Response_reg"/>
    <property type="match status" value="1"/>
</dbReference>
<dbReference type="InterPro" id="IPR003018">
    <property type="entry name" value="GAF"/>
</dbReference>
<dbReference type="Gene3D" id="3.30.565.10">
    <property type="entry name" value="Histidine kinase-like ATPase, C-terminal domain"/>
    <property type="match status" value="1"/>
</dbReference>
<keyword evidence="10" id="KW-1185">Reference proteome</keyword>
<keyword evidence="3 6" id="KW-0597">Phosphoprotein</keyword>
<dbReference type="PANTHER" id="PTHR43065:SF49">
    <property type="entry name" value="HISTIDINE KINASE"/>
    <property type="match status" value="1"/>
</dbReference>
<dbReference type="SUPFAM" id="SSF47384">
    <property type="entry name" value="Homodimeric domain of signal transducing histidine kinase"/>
    <property type="match status" value="1"/>
</dbReference>
<dbReference type="SMART" id="SM00388">
    <property type="entry name" value="HisKA"/>
    <property type="match status" value="1"/>
</dbReference>
<dbReference type="SUPFAM" id="SSF55781">
    <property type="entry name" value="GAF domain-like"/>
    <property type="match status" value="1"/>
</dbReference>
<dbReference type="GO" id="GO:0000155">
    <property type="term" value="F:phosphorelay sensor kinase activity"/>
    <property type="evidence" value="ECO:0007669"/>
    <property type="project" value="InterPro"/>
</dbReference>
<evidence type="ECO:0000313" key="9">
    <source>
        <dbReference type="EMBL" id="PTM45613.1"/>
    </source>
</evidence>